<protein>
    <submittedName>
        <fullName evidence="2">Uncharacterized protein</fullName>
    </submittedName>
</protein>
<feature type="region of interest" description="Disordered" evidence="1">
    <location>
        <begin position="1"/>
        <end position="28"/>
    </location>
</feature>
<comment type="caution">
    <text evidence="2">The sequence shown here is derived from an EMBL/GenBank/DDBJ whole genome shotgun (WGS) entry which is preliminary data.</text>
</comment>
<dbReference type="Proteomes" id="UP001066276">
    <property type="component" value="Chromosome 2_1"/>
</dbReference>
<evidence type="ECO:0000313" key="3">
    <source>
        <dbReference type="Proteomes" id="UP001066276"/>
    </source>
</evidence>
<name>A0AAV7VH09_PLEWA</name>
<evidence type="ECO:0000256" key="1">
    <source>
        <dbReference type="SAM" id="MobiDB-lite"/>
    </source>
</evidence>
<keyword evidence="3" id="KW-1185">Reference proteome</keyword>
<organism evidence="2 3">
    <name type="scientific">Pleurodeles waltl</name>
    <name type="common">Iberian ribbed newt</name>
    <dbReference type="NCBI Taxonomy" id="8319"/>
    <lineage>
        <taxon>Eukaryota</taxon>
        <taxon>Metazoa</taxon>
        <taxon>Chordata</taxon>
        <taxon>Craniata</taxon>
        <taxon>Vertebrata</taxon>
        <taxon>Euteleostomi</taxon>
        <taxon>Amphibia</taxon>
        <taxon>Batrachia</taxon>
        <taxon>Caudata</taxon>
        <taxon>Salamandroidea</taxon>
        <taxon>Salamandridae</taxon>
        <taxon>Pleurodelinae</taxon>
        <taxon>Pleurodeles</taxon>
    </lineage>
</organism>
<dbReference type="AlphaFoldDB" id="A0AAV7VH09"/>
<reference evidence="2" key="1">
    <citation type="journal article" date="2022" name="bioRxiv">
        <title>Sequencing and chromosome-scale assembly of the giantPleurodeles waltlgenome.</title>
        <authorList>
            <person name="Brown T."/>
            <person name="Elewa A."/>
            <person name="Iarovenko S."/>
            <person name="Subramanian E."/>
            <person name="Araus A.J."/>
            <person name="Petzold A."/>
            <person name="Susuki M."/>
            <person name="Suzuki K.-i.T."/>
            <person name="Hayashi T."/>
            <person name="Toyoda A."/>
            <person name="Oliveira C."/>
            <person name="Osipova E."/>
            <person name="Leigh N.D."/>
            <person name="Simon A."/>
            <person name="Yun M.H."/>
        </authorList>
    </citation>
    <scope>NUCLEOTIDE SEQUENCE</scope>
    <source>
        <strain evidence="2">20211129_DDA</strain>
        <tissue evidence="2">Liver</tissue>
    </source>
</reference>
<proteinExistence type="predicted"/>
<dbReference type="EMBL" id="JANPWB010000003">
    <property type="protein sequence ID" value="KAJ1200898.1"/>
    <property type="molecule type" value="Genomic_DNA"/>
</dbReference>
<gene>
    <name evidence="2" type="ORF">NDU88_004719</name>
</gene>
<sequence>MEKEAAGVQSLSAARDTPVVSGHSAQDAAPLRVKTDTGWPLSSQRPLVKWLLGQRIYLAAPLTRQYSEALKKSQTAKATYSPELDLQSVLFVYQSSAQCHFLNSHQTILPTL</sequence>
<accession>A0AAV7VH09</accession>
<evidence type="ECO:0000313" key="2">
    <source>
        <dbReference type="EMBL" id="KAJ1200898.1"/>
    </source>
</evidence>